<comment type="caution">
    <text evidence="3">The sequence shown here is derived from an EMBL/GenBank/DDBJ whole genome shotgun (WGS) entry which is preliminary data.</text>
</comment>
<dbReference type="RefSeq" id="WP_209858893.1">
    <property type="nucleotide sequence ID" value="NZ_JAGGLD010000001.1"/>
</dbReference>
<evidence type="ECO:0000313" key="3">
    <source>
        <dbReference type="EMBL" id="MBP1999517.1"/>
    </source>
</evidence>
<accession>A0ABS4JCR8</accession>
<gene>
    <name evidence="3" type="ORF">J2Z69_000536</name>
</gene>
<keyword evidence="3" id="KW-0282">Flagellum</keyword>
<feature type="domain" description="Type III secretion system flagellar brake protein YcgR PilZN" evidence="2">
    <location>
        <begin position="4"/>
        <end position="93"/>
    </location>
</feature>
<sequence length="217" mass="25736">MFPKINDHVYIQIASEIEKENKQEYKSRIAEMEDDSILMEVPIPVEGGKMKKLYMGDELSMYFVNDEGVKHYFNTYVLGYKSDNIQLVRIRRPELDSITKVQRRNFLRVIAELEVAVRTEKNVRFIALTEDVGGGGISFYVDPTYKLNEEELLHCWVLLPYKNGTIEHVPIETEIVRMKKLETGRNLVMLKFRNIADIERQKLIRYCFERQFDFRNR</sequence>
<evidence type="ECO:0000259" key="2">
    <source>
        <dbReference type="Pfam" id="PF12945"/>
    </source>
</evidence>
<reference evidence="3 4" key="1">
    <citation type="submission" date="2021-03" db="EMBL/GenBank/DDBJ databases">
        <title>Genomic Encyclopedia of Type Strains, Phase IV (KMG-IV): sequencing the most valuable type-strain genomes for metagenomic binning, comparative biology and taxonomic classification.</title>
        <authorList>
            <person name="Goeker M."/>
        </authorList>
    </citation>
    <scope>NUCLEOTIDE SEQUENCE [LARGE SCALE GENOMIC DNA]</scope>
    <source>
        <strain evidence="3 4">DSM 26806</strain>
    </source>
</reference>
<protein>
    <submittedName>
        <fullName evidence="3">C-di-GMP-binding flagellar brake protein YcgR</fullName>
    </submittedName>
</protein>
<organism evidence="3 4">
    <name type="scientific">Paenibacillus shirakamiensis</name>
    <dbReference type="NCBI Taxonomy" id="1265935"/>
    <lineage>
        <taxon>Bacteria</taxon>
        <taxon>Bacillati</taxon>
        <taxon>Bacillota</taxon>
        <taxon>Bacilli</taxon>
        <taxon>Bacillales</taxon>
        <taxon>Paenibacillaceae</taxon>
        <taxon>Paenibacillus</taxon>
    </lineage>
</organism>
<dbReference type="Pfam" id="PF12945">
    <property type="entry name" value="PilZNR"/>
    <property type="match status" value="1"/>
</dbReference>
<keyword evidence="4" id="KW-1185">Reference proteome</keyword>
<dbReference type="Gene3D" id="2.40.10.220">
    <property type="entry name" value="predicted glycosyltransferase like domains"/>
    <property type="match status" value="1"/>
</dbReference>
<name>A0ABS4JCR8_9BACL</name>
<dbReference type="InterPro" id="IPR009875">
    <property type="entry name" value="PilZ_domain"/>
</dbReference>
<proteinExistence type="predicted"/>
<dbReference type="InterPro" id="IPR009926">
    <property type="entry name" value="T3SS_YcgR_PilZN"/>
</dbReference>
<dbReference type="Proteomes" id="UP001519288">
    <property type="component" value="Unassembled WGS sequence"/>
</dbReference>
<evidence type="ECO:0000313" key="4">
    <source>
        <dbReference type="Proteomes" id="UP001519288"/>
    </source>
</evidence>
<feature type="domain" description="PilZ" evidence="1">
    <location>
        <begin position="102"/>
        <end position="209"/>
    </location>
</feature>
<dbReference type="SUPFAM" id="SSF141371">
    <property type="entry name" value="PilZ domain-like"/>
    <property type="match status" value="1"/>
</dbReference>
<dbReference type="EMBL" id="JAGGLD010000001">
    <property type="protein sequence ID" value="MBP1999517.1"/>
    <property type="molecule type" value="Genomic_DNA"/>
</dbReference>
<keyword evidence="3" id="KW-0969">Cilium</keyword>
<evidence type="ECO:0000259" key="1">
    <source>
        <dbReference type="Pfam" id="PF07238"/>
    </source>
</evidence>
<keyword evidence="3" id="KW-0966">Cell projection</keyword>
<dbReference type="Pfam" id="PF07238">
    <property type="entry name" value="PilZ"/>
    <property type="match status" value="1"/>
</dbReference>